<keyword evidence="3" id="KW-1185">Reference proteome</keyword>
<dbReference type="Proteomes" id="UP000603227">
    <property type="component" value="Unassembled WGS sequence"/>
</dbReference>
<feature type="region of interest" description="Disordered" evidence="1">
    <location>
        <begin position="1"/>
        <end position="43"/>
    </location>
</feature>
<accession>A0A919L653</accession>
<name>A0A919L653_9ACTN</name>
<evidence type="ECO:0000313" key="2">
    <source>
        <dbReference type="EMBL" id="GHH85362.1"/>
    </source>
</evidence>
<feature type="region of interest" description="Disordered" evidence="1">
    <location>
        <begin position="126"/>
        <end position="165"/>
    </location>
</feature>
<reference evidence="2" key="1">
    <citation type="journal article" date="2014" name="Int. J. Syst. Evol. Microbiol.">
        <title>Complete genome sequence of Corynebacterium casei LMG S-19264T (=DSM 44701T), isolated from a smear-ripened cheese.</title>
        <authorList>
            <consortium name="US DOE Joint Genome Institute (JGI-PGF)"/>
            <person name="Walter F."/>
            <person name="Albersmeier A."/>
            <person name="Kalinowski J."/>
            <person name="Ruckert C."/>
        </authorList>
    </citation>
    <scope>NUCLEOTIDE SEQUENCE</scope>
    <source>
        <strain evidence="2">CGMCC 4.7403</strain>
    </source>
</reference>
<organism evidence="2 3">
    <name type="scientific">Streptomyces capitiformicae</name>
    <dbReference type="NCBI Taxonomy" id="2014920"/>
    <lineage>
        <taxon>Bacteria</taxon>
        <taxon>Bacillati</taxon>
        <taxon>Actinomycetota</taxon>
        <taxon>Actinomycetes</taxon>
        <taxon>Kitasatosporales</taxon>
        <taxon>Streptomycetaceae</taxon>
        <taxon>Streptomyces</taxon>
    </lineage>
</organism>
<sequence length="238" mass="26350">MDPGRPAHPPPPTDAEPDPSHRPPAGPGDPDTPRPPLEPGEWDIPRVPLLYDRAVIASTVLSARLRAARRTGRALYGDVVVHQQAREPEQLLIPFPDADAEPRSALDMAALRALKESRTDVEALDLTADLARGRPPPRHHHPRRTRRPRRPAPPAGRGVPGRRDPLLRVHTVHRPRTVTEVVDDDSSETITEPGRPGRLVVTDLGCRLMPVIRYPTGDRGEWVDRGAGRFRLLGRSDE</sequence>
<dbReference type="AlphaFoldDB" id="A0A919L653"/>
<dbReference type="EMBL" id="BNAT01000004">
    <property type="protein sequence ID" value="GHH85362.1"/>
    <property type="molecule type" value="Genomic_DNA"/>
</dbReference>
<evidence type="ECO:0000313" key="3">
    <source>
        <dbReference type="Proteomes" id="UP000603227"/>
    </source>
</evidence>
<proteinExistence type="predicted"/>
<feature type="compositionally biased region" description="Basic residues" evidence="1">
    <location>
        <begin position="135"/>
        <end position="150"/>
    </location>
</feature>
<dbReference type="InterPro" id="IPR042099">
    <property type="entry name" value="ANL_N_sf"/>
</dbReference>
<evidence type="ECO:0000256" key="1">
    <source>
        <dbReference type="SAM" id="MobiDB-lite"/>
    </source>
</evidence>
<feature type="compositionally biased region" description="Pro residues" evidence="1">
    <location>
        <begin position="1"/>
        <end position="14"/>
    </location>
</feature>
<dbReference type="Gene3D" id="3.40.50.12780">
    <property type="entry name" value="N-terminal domain of ligase-like"/>
    <property type="match status" value="1"/>
</dbReference>
<gene>
    <name evidence="2" type="ORF">GCM10017771_18090</name>
</gene>
<dbReference type="RefSeq" id="WP_189781873.1">
    <property type="nucleotide sequence ID" value="NZ_BNAT01000004.1"/>
</dbReference>
<protein>
    <submittedName>
        <fullName evidence="2">Uncharacterized protein</fullName>
    </submittedName>
</protein>
<reference evidence="2" key="2">
    <citation type="submission" date="2020-09" db="EMBL/GenBank/DDBJ databases">
        <authorList>
            <person name="Sun Q."/>
            <person name="Zhou Y."/>
        </authorList>
    </citation>
    <scope>NUCLEOTIDE SEQUENCE</scope>
    <source>
        <strain evidence="2">CGMCC 4.7403</strain>
    </source>
</reference>
<comment type="caution">
    <text evidence="2">The sequence shown here is derived from an EMBL/GenBank/DDBJ whole genome shotgun (WGS) entry which is preliminary data.</text>
</comment>